<dbReference type="AlphaFoldDB" id="A0A9W8J926"/>
<feature type="compositionally biased region" description="Low complexity" evidence="1">
    <location>
        <begin position="120"/>
        <end position="130"/>
    </location>
</feature>
<reference evidence="2" key="1">
    <citation type="submission" date="2022-06" db="EMBL/GenBank/DDBJ databases">
        <title>Genome Sequence of Candolleomyces eurysporus.</title>
        <authorList>
            <person name="Buettner E."/>
        </authorList>
    </citation>
    <scope>NUCLEOTIDE SEQUENCE</scope>
    <source>
        <strain evidence="2">VTCC 930004</strain>
    </source>
</reference>
<evidence type="ECO:0000313" key="3">
    <source>
        <dbReference type="Proteomes" id="UP001140091"/>
    </source>
</evidence>
<evidence type="ECO:0000313" key="2">
    <source>
        <dbReference type="EMBL" id="KAJ2926463.1"/>
    </source>
</evidence>
<feature type="compositionally biased region" description="Low complexity" evidence="1">
    <location>
        <begin position="139"/>
        <end position="150"/>
    </location>
</feature>
<feature type="non-terminal residue" evidence="2">
    <location>
        <position position="259"/>
    </location>
</feature>
<accession>A0A9W8J926</accession>
<keyword evidence="3" id="KW-1185">Reference proteome</keyword>
<feature type="compositionally biased region" description="Basic residues" evidence="1">
    <location>
        <begin position="210"/>
        <end position="230"/>
    </location>
</feature>
<sequence length="259" mass="29129">MFNYDHTGTARTPFDLSMLQKWTLMSNKSEASDKEAYLSRRYLDISSGVCKTWPPSCIELLLAYKLWLFKLNSQKMKLANQKPGIRADALNELMLQVWEHYQTVLGLFDTAIEKIESDSDVIPPSSPDSVTPGGSNTNPVSGDPSSSPVVHVHEAPLSLPFTSPEHDLSGIPEDAGRSFLKRRSEDYPDDQREAKRDSSPFTGLPQTPTRKNHLYIKLRTPKPWTKRAYKGHQPSPLTGKVDQNPEEDQSVQPDILHAE</sequence>
<name>A0A9W8J926_9AGAR</name>
<feature type="compositionally biased region" description="Basic and acidic residues" evidence="1">
    <location>
        <begin position="182"/>
        <end position="198"/>
    </location>
</feature>
<dbReference type="EMBL" id="JANBPK010001059">
    <property type="protein sequence ID" value="KAJ2926463.1"/>
    <property type="molecule type" value="Genomic_DNA"/>
</dbReference>
<dbReference type="OrthoDB" id="10386440at2759"/>
<proteinExistence type="predicted"/>
<protein>
    <submittedName>
        <fullName evidence="2">Uncharacterized protein</fullName>
    </submittedName>
</protein>
<comment type="caution">
    <text evidence="2">The sequence shown here is derived from an EMBL/GenBank/DDBJ whole genome shotgun (WGS) entry which is preliminary data.</text>
</comment>
<organism evidence="2 3">
    <name type="scientific">Candolleomyces eurysporus</name>
    <dbReference type="NCBI Taxonomy" id="2828524"/>
    <lineage>
        <taxon>Eukaryota</taxon>
        <taxon>Fungi</taxon>
        <taxon>Dikarya</taxon>
        <taxon>Basidiomycota</taxon>
        <taxon>Agaricomycotina</taxon>
        <taxon>Agaricomycetes</taxon>
        <taxon>Agaricomycetidae</taxon>
        <taxon>Agaricales</taxon>
        <taxon>Agaricineae</taxon>
        <taxon>Psathyrellaceae</taxon>
        <taxon>Candolleomyces</taxon>
    </lineage>
</organism>
<gene>
    <name evidence="2" type="ORF">H1R20_g10640</name>
</gene>
<dbReference type="Proteomes" id="UP001140091">
    <property type="component" value="Unassembled WGS sequence"/>
</dbReference>
<evidence type="ECO:0000256" key="1">
    <source>
        <dbReference type="SAM" id="MobiDB-lite"/>
    </source>
</evidence>
<feature type="region of interest" description="Disordered" evidence="1">
    <location>
        <begin position="118"/>
        <end position="259"/>
    </location>
</feature>
<feature type="compositionally biased region" description="Polar residues" evidence="1">
    <location>
        <begin position="199"/>
        <end position="209"/>
    </location>
</feature>